<evidence type="ECO:0000313" key="7">
    <source>
        <dbReference type="EMBL" id="TXC78343.1"/>
    </source>
</evidence>
<sequence>MKEIFSQKSKIETHRFVFKGKELQINILREDQLHPIISGNKLRKLKYPILGAVQQKVTGIISFGGAYSNHLSALSYCCSMFDLPLLCMVRSNDKNLSNPTLKFIESQGASIAFLSFAEYRMRNDAAFLAELQSNYPNYLIIKEGGKGGEAEQGVGEIVDSRVKEYDRLIVGVGTGTTFRGLKNSLGDGQKITGFSAVPQKFLDADIRNDKDLNFDFLFGAYAKTNVELQAFVFDFWEQTKVLLDPIYTSKAMYGLCSKMSEDVNYAQLPLLIHTGGLQGFLGMEDVFPWVKAALPQALVSKHL</sequence>
<name>A0A5C6UXY2_9FLAO</name>
<dbReference type="EMBL" id="VORB01000007">
    <property type="protein sequence ID" value="TXC78343.1"/>
    <property type="molecule type" value="Genomic_DNA"/>
</dbReference>
<dbReference type="OrthoDB" id="9801249at2"/>
<protein>
    <submittedName>
        <fullName evidence="7">Pyridoxal-phosphate dependent enzyme</fullName>
    </submittedName>
</protein>
<proteinExistence type="inferred from homology"/>
<feature type="modified residue" description="N6-(pyridoxal phosphate)lysine" evidence="5">
    <location>
        <position position="41"/>
    </location>
</feature>
<evidence type="ECO:0000256" key="5">
    <source>
        <dbReference type="PIRSR" id="PIRSR006278-2"/>
    </source>
</evidence>
<reference evidence="7 8" key="1">
    <citation type="submission" date="2019-08" db="EMBL/GenBank/DDBJ databases">
        <title>Genome of Luteibaculum oceani JCM 18817.</title>
        <authorList>
            <person name="Bowman J.P."/>
        </authorList>
    </citation>
    <scope>NUCLEOTIDE SEQUENCE [LARGE SCALE GENOMIC DNA]</scope>
    <source>
        <strain evidence="7 8">JCM 18817</strain>
    </source>
</reference>
<dbReference type="InterPro" id="IPR001926">
    <property type="entry name" value="TrpB-like_PALP"/>
</dbReference>
<dbReference type="GO" id="GO:0019148">
    <property type="term" value="F:D-cysteine desulfhydrase activity"/>
    <property type="evidence" value="ECO:0007669"/>
    <property type="project" value="TreeGrafter"/>
</dbReference>
<evidence type="ECO:0000256" key="4">
    <source>
        <dbReference type="PIRSR" id="PIRSR006278-1"/>
    </source>
</evidence>
<dbReference type="AlphaFoldDB" id="A0A5C6UXY2"/>
<dbReference type="PANTHER" id="PTHR43780:SF2">
    <property type="entry name" value="1-AMINOCYCLOPROPANE-1-CARBOXYLATE DEAMINASE-RELATED"/>
    <property type="match status" value="1"/>
</dbReference>
<dbReference type="Proteomes" id="UP000321168">
    <property type="component" value="Unassembled WGS sequence"/>
</dbReference>
<evidence type="ECO:0000259" key="6">
    <source>
        <dbReference type="Pfam" id="PF00291"/>
    </source>
</evidence>
<feature type="domain" description="Tryptophan synthase beta chain-like PALP" evidence="6">
    <location>
        <begin position="28"/>
        <end position="185"/>
    </location>
</feature>
<evidence type="ECO:0000256" key="2">
    <source>
        <dbReference type="ARBA" id="ARBA00008639"/>
    </source>
</evidence>
<evidence type="ECO:0000256" key="1">
    <source>
        <dbReference type="ARBA" id="ARBA00001933"/>
    </source>
</evidence>
<dbReference type="SUPFAM" id="SSF53686">
    <property type="entry name" value="Tryptophan synthase beta subunit-like PLP-dependent enzymes"/>
    <property type="match status" value="1"/>
</dbReference>
<evidence type="ECO:0000256" key="3">
    <source>
        <dbReference type="ARBA" id="ARBA00022898"/>
    </source>
</evidence>
<keyword evidence="8" id="KW-1185">Reference proteome</keyword>
<accession>A0A5C6UXY2</accession>
<evidence type="ECO:0000313" key="8">
    <source>
        <dbReference type="Proteomes" id="UP000321168"/>
    </source>
</evidence>
<keyword evidence="3 5" id="KW-0663">Pyridoxal phosphate</keyword>
<feature type="active site" description="Nucleophile" evidence="4">
    <location>
        <position position="68"/>
    </location>
</feature>
<dbReference type="PIRSF" id="PIRSF006278">
    <property type="entry name" value="ACCD_DCysDesulf"/>
    <property type="match status" value="1"/>
</dbReference>
<comment type="cofactor">
    <cofactor evidence="1">
        <name>pyridoxal 5'-phosphate</name>
        <dbReference type="ChEBI" id="CHEBI:597326"/>
    </cofactor>
</comment>
<dbReference type="PANTHER" id="PTHR43780">
    <property type="entry name" value="1-AMINOCYCLOPROPANE-1-CARBOXYLATE DEAMINASE-RELATED"/>
    <property type="match status" value="1"/>
</dbReference>
<comment type="caution">
    <text evidence="7">The sequence shown here is derived from an EMBL/GenBank/DDBJ whole genome shotgun (WGS) entry which is preliminary data.</text>
</comment>
<dbReference type="Pfam" id="PF00291">
    <property type="entry name" value="PALP"/>
    <property type="match status" value="1"/>
</dbReference>
<dbReference type="Gene3D" id="3.40.50.1100">
    <property type="match status" value="3"/>
</dbReference>
<dbReference type="InterPro" id="IPR036052">
    <property type="entry name" value="TrpB-like_PALP_sf"/>
</dbReference>
<organism evidence="7 8">
    <name type="scientific">Luteibaculum oceani</name>
    <dbReference type="NCBI Taxonomy" id="1294296"/>
    <lineage>
        <taxon>Bacteria</taxon>
        <taxon>Pseudomonadati</taxon>
        <taxon>Bacteroidota</taxon>
        <taxon>Flavobacteriia</taxon>
        <taxon>Flavobacteriales</taxon>
        <taxon>Luteibaculaceae</taxon>
        <taxon>Luteibaculum</taxon>
    </lineage>
</organism>
<dbReference type="RefSeq" id="WP_147014765.1">
    <property type="nucleotide sequence ID" value="NZ_VORB01000007.1"/>
</dbReference>
<dbReference type="InterPro" id="IPR027278">
    <property type="entry name" value="ACCD_DCysDesulf"/>
</dbReference>
<comment type="similarity">
    <text evidence="2">Belongs to the ACC deaminase/D-cysteine desulfhydrase family.</text>
</comment>
<gene>
    <name evidence="7" type="ORF">FRX97_08415</name>
</gene>